<keyword evidence="6 12" id="KW-1133">Transmembrane helix</keyword>
<evidence type="ECO:0000256" key="12">
    <source>
        <dbReference type="SAM" id="Phobius"/>
    </source>
</evidence>
<name>A0AAE1LCU7_9NEOP</name>
<gene>
    <name evidence="13" type="ORF">KUF71_023472</name>
</gene>
<dbReference type="PANTHER" id="PTHR14605">
    <property type="entry name" value="CHST5 PROTEIN"/>
    <property type="match status" value="1"/>
</dbReference>
<dbReference type="EMBL" id="JAHWGI010000349">
    <property type="protein sequence ID" value="KAK3914059.1"/>
    <property type="molecule type" value="Genomic_DNA"/>
</dbReference>
<keyword evidence="7" id="KW-0969">Cilium</keyword>
<comment type="subcellular location">
    <subcellularLocation>
        <location evidence="1">Cell projection</location>
        <location evidence="1">Cilium membrane</location>
        <topology evidence="1">Multi-pass membrane protein</topology>
    </subcellularLocation>
</comment>
<dbReference type="GO" id="GO:0032880">
    <property type="term" value="P:regulation of protein localization"/>
    <property type="evidence" value="ECO:0007669"/>
    <property type="project" value="TreeGrafter"/>
</dbReference>
<dbReference type="Proteomes" id="UP001219518">
    <property type="component" value="Unassembled WGS sequence"/>
</dbReference>
<accession>A0AAE1LCU7</accession>
<organism evidence="13 14">
    <name type="scientific">Frankliniella fusca</name>
    <dbReference type="NCBI Taxonomy" id="407009"/>
    <lineage>
        <taxon>Eukaryota</taxon>
        <taxon>Metazoa</taxon>
        <taxon>Ecdysozoa</taxon>
        <taxon>Arthropoda</taxon>
        <taxon>Hexapoda</taxon>
        <taxon>Insecta</taxon>
        <taxon>Pterygota</taxon>
        <taxon>Neoptera</taxon>
        <taxon>Paraneoptera</taxon>
        <taxon>Thysanoptera</taxon>
        <taxon>Terebrantia</taxon>
        <taxon>Thripoidea</taxon>
        <taxon>Thripidae</taxon>
        <taxon>Frankliniella</taxon>
    </lineage>
</organism>
<evidence type="ECO:0000256" key="5">
    <source>
        <dbReference type="ARBA" id="ARBA00022692"/>
    </source>
</evidence>
<evidence type="ECO:0000256" key="3">
    <source>
        <dbReference type="ARBA" id="ARBA00015087"/>
    </source>
</evidence>
<comment type="caution">
    <text evidence="13">The sequence shown here is derived from an EMBL/GenBank/DDBJ whole genome shotgun (WGS) entry which is preliminary data.</text>
</comment>
<proteinExistence type="inferred from homology"/>
<evidence type="ECO:0000256" key="8">
    <source>
        <dbReference type="ARBA" id="ARBA00023136"/>
    </source>
</evidence>
<dbReference type="InterPro" id="IPR019306">
    <property type="entry name" value="TMEM231"/>
</dbReference>
<feature type="transmembrane region" description="Helical" evidence="12">
    <location>
        <begin position="23"/>
        <end position="41"/>
    </location>
</feature>
<keyword evidence="8 12" id="KW-0472">Membrane</keyword>
<evidence type="ECO:0000256" key="7">
    <source>
        <dbReference type="ARBA" id="ARBA00023069"/>
    </source>
</evidence>
<evidence type="ECO:0000256" key="6">
    <source>
        <dbReference type="ARBA" id="ARBA00022989"/>
    </source>
</evidence>
<keyword evidence="4" id="KW-1003">Cell membrane</keyword>
<dbReference type="AlphaFoldDB" id="A0AAE1LCU7"/>
<evidence type="ECO:0000256" key="9">
    <source>
        <dbReference type="ARBA" id="ARBA00023180"/>
    </source>
</evidence>
<keyword evidence="10" id="KW-0966">Cell projection</keyword>
<dbReference type="GO" id="GO:0060170">
    <property type="term" value="C:ciliary membrane"/>
    <property type="evidence" value="ECO:0007669"/>
    <property type="project" value="UniProtKB-SubCell"/>
</dbReference>
<sequence>MAVFEVFTQHVSYRYKTTLCSKATIVFAICTALATFVPLIISYRSIGFWLKSDTYQEQPDIKFTHDYLLLLQTDIPHNSIQCRAQFTLTDNFQRHCLFKTREEDTNHDGKVDFINVNIQVPLLQNESVYSVTLILTIDFQISSIVQLKMKSLVPFQHVGALPGAGLSAVADLKFTQKKPVDYRITESLFRTTLLQPDNSLQDLFITYSQRNYSTGLTNLYKVWDLGRDLDKAFFIKLRISVPECLIVYRPGFWQVIKWAWMQYLSIFIVIYRFLQVVQEYVFSNQLVPTFKFVPWKTL</sequence>
<dbReference type="GO" id="GO:0060271">
    <property type="term" value="P:cilium assembly"/>
    <property type="evidence" value="ECO:0007669"/>
    <property type="project" value="TreeGrafter"/>
</dbReference>
<dbReference type="GO" id="GO:0035869">
    <property type="term" value="C:ciliary transition zone"/>
    <property type="evidence" value="ECO:0007669"/>
    <property type="project" value="TreeGrafter"/>
</dbReference>
<dbReference type="Pfam" id="PF10149">
    <property type="entry name" value="TM231"/>
    <property type="match status" value="1"/>
</dbReference>
<evidence type="ECO:0000256" key="1">
    <source>
        <dbReference type="ARBA" id="ARBA00004272"/>
    </source>
</evidence>
<comment type="similarity">
    <text evidence="2">Belongs to the TMEM231 family.</text>
</comment>
<evidence type="ECO:0000256" key="10">
    <source>
        <dbReference type="ARBA" id="ARBA00023273"/>
    </source>
</evidence>
<reference evidence="13" key="1">
    <citation type="submission" date="2021-07" db="EMBL/GenBank/DDBJ databases">
        <authorList>
            <person name="Catto M.A."/>
            <person name="Jacobson A."/>
            <person name="Kennedy G."/>
            <person name="Labadie P."/>
            <person name="Hunt B.G."/>
            <person name="Srinivasan R."/>
        </authorList>
    </citation>
    <scope>NUCLEOTIDE SEQUENCE</scope>
    <source>
        <strain evidence="13">PL_HMW_Pooled</strain>
        <tissue evidence="13">Head</tissue>
    </source>
</reference>
<evidence type="ECO:0000313" key="13">
    <source>
        <dbReference type="EMBL" id="KAK3914059.1"/>
    </source>
</evidence>
<evidence type="ECO:0000313" key="14">
    <source>
        <dbReference type="Proteomes" id="UP001219518"/>
    </source>
</evidence>
<dbReference type="PANTHER" id="PTHR14605:SF1">
    <property type="entry name" value="TRANSMEMBRANE PROTEIN 231"/>
    <property type="match status" value="1"/>
</dbReference>
<keyword evidence="9" id="KW-0325">Glycoprotein</keyword>
<reference evidence="13" key="2">
    <citation type="journal article" date="2023" name="BMC Genomics">
        <title>Pest status, molecular evolution, and epigenetic factors derived from the genome assembly of Frankliniella fusca, a thysanopteran phytovirus vector.</title>
        <authorList>
            <person name="Catto M.A."/>
            <person name="Labadie P.E."/>
            <person name="Jacobson A.L."/>
            <person name="Kennedy G.G."/>
            <person name="Srinivasan R."/>
            <person name="Hunt B.G."/>
        </authorList>
    </citation>
    <scope>NUCLEOTIDE SEQUENCE</scope>
    <source>
        <strain evidence="13">PL_HMW_Pooled</strain>
    </source>
</reference>
<evidence type="ECO:0000256" key="4">
    <source>
        <dbReference type="ARBA" id="ARBA00022475"/>
    </source>
</evidence>
<keyword evidence="5 12" id="KW-0812">Transmembrane</keyword>
<keyword evidence="14" id="KW-1185">Reference proteome</keyword>
<evidence type="ECO:0000256" key="2">
    <source>
        <dbReference type="ARBA" id="ARBA00009082"/>
    </source>
</evidence>
<evidence type="ECO:0000256" key="11">
    <source>
        <dbReference type="ARBA" id="ARBA00024803"/>
    </source>
</evidence>
<protein>
    <recommendedName>
        <fullName evidence="3">Transmembrane protein 231</fullName>
    </recommendedName>
</protein>
<comment type="function">
    <text evidence="11">Transmembrane component of the tectonic-like complex, a complex localized at the transition zone of primary cilia and acting as a barrier that prevents diffusion of transmembrane proteins between the cilia and plasma membranes. Required for ciliogenesis and sonic hedgehog/SHH signaling.</text>
</comment>